<dbReference type="InterPro" id="IPR017972">
    <property type="entry name" value="Cyt_P450_CS"/>
</dbReference>
<dbReference type="SUPFAM" id="SSF48264">
    <property type="entry name" value="Cytochrome P450"/>
    <property type="match status" value="1"/>
</dbReference>
<gene>
    <name evidence="11" type="ORF">GLOTRDRAFT_116311</name>
</gene>
<dbReference type="HOGENOM" id="CLU_001570_5_11_1"/>
<protein>
    <submittedName>
        <fullName evidence="11">Cytochrome P450</fullName>
    </submittedName>
</protein>
<dbReference type="Gene3D" id="1.10.630.10">
    <property type="entry name" value="Cytochrome P450"/>
    <property type="match status" value="1"/>
</dbReference>
<evidence type="ECO:0000256" key="5">
    <source>
        <dbReference type="ARBA" id="ARBA00022723"/>
    </source>
</evidence>
<dbReference type="InterPro" id="IPR036396">
    <property type="entry name" value="Cyt_P450_sf"/>
</dbReference>
<dbReference type="Proteomes" id="UP000030669">
    <property type="component" value="Unassembled WGS sequence"/>
</dbReference>
<reference evidence="11 12" key="1">
    <citation type="journal article" date="2012" name="Science">
        <title>The Paleozoic origin of enzymatic lignin decomposition reconstructed from 31 fungal genomes.</title>
        <authorList>
            <person name="Floudas D."/>
            <person name="Binder M."/>
            <person name="Riley R."/>
            <person name="Barry K."/>
            <person name="Blanchette R.A."/>
            <person name="Henrissat B."/>
            <person name="Martinez A.T."/>
            <person name="Otillar R."/>
            <person name="Spatafora J.W."/>
            <person name="Yadav J.S."/>
            <person name="Aerts A."/>
            <person name="Benoit I."/>
            <person name="Boyd A."/>
            <person name="Carlson A."/>
            <person name="Copeland A."/>
            <person name="Coutinho P.M."/>
            <person name="de Vries R.P."/>
            <person name="Ferreira P."/>
            <person name="Findley K."/>
            <person name="Foster B."/>
            <person name="Gaskell J."/>
            <person name="Glotzer D."/>
            <person name="Gorecki P."/>
            <person name="Heitman J."/>
            <person name="Hesse C."/>
            <person name="Hori C."/>
            <person name="Igarashi K."/>
            <person name="Jurgens J.A."/>
            <person name="Kallen N."/>
            <person name="Kersten P."/>
            <person name="Kohler A."/>
            <person name="Kuees U."/>
            <person name="Kumar T.K.A."/>
            <person name="Kuo A."/>
            <person name="LaButti K."/>
            <person name="Larrondo L.F."/>
            <person name="Lindquist E."/>
            <person name="Ling A."/>
            <person name="Lombard V."/>
            <person name="Lucas S."/>
            <person name="Lundell T."/>
            <person name="Martin R."/>
            <person name="McLaughlin D.J."/>
            <person name="Morgenstern I."/>
            <person name="Morin E."/>
            <person name="Murat C."/>
            <person name="Nagy L.G."/>
            <person name="Nolan M."/>
            <person name="Ohm R.A."/>
            <person name="Patyshakuliyeva A."/>
            <person name="Rokas A."/>
            <person name="Ruiz-Duenas F.J."/>
            <person name="Sabat G."/>
            <person name="Salamov A."/>
            <person name="Samejima M."/>
            <person name="Schmutz J."/>
            <person name="Slot J.C."/>
            <person name="St John F."/>
            <person name="Stenlid J."/>
            <person name="Sun H."/>
            <person name="Sun S."/>
            <person name="Syed K."/>
            <person name="Tsang A."/>
            <person name="Wiebenga A."/>
            <person name="Young D."/>
            <person name="Pisabarro A."/>
            <person name="Eastwood D.C."/>
            <person name="Martin F."/>
            <person name="Cullen D."/>
            <person name="Grigoriev I.V."/>
            <person name="Hibbett D.S."/>
        </authorList>
    </citation>
    <scope>NUCLEOTIDE SEQUENCE [LARGE SCALE GENOMIC DNA]</scope>
    <source>
        <strain evidence="11 12">ATCC 11539</strain>
    </source>
</reference>
<dbReference type="OMA" id="VMFARYL"/>
<evidence type="ECO:0000256" key="6">
    <source>
        <dbReference type="ARBA" id="ARBA00023002"/>
    </source>
</evidence>
<comment type="pathway">
    <text evidence="2">Secondary metabolite biosynthesis.</text>
</comment>
<comment type="similarity">
    <text evidence="3 10">Belongs to the cytochrome P450 family.</text>
</comment>
<name>S7RM24_GLOTA</name>
<evidence type="ECO:0000256" key="9">
    <source>
        <dbReference type="PIRSR" id="PIRSR602401-1"/>
    </source>
</evidence>
<evidence type="ECO:0000256" key="1">
    <source>
        <dbReference type="ARBA" id="ARBA00001971"/>
    </source>
</evidence>
<dbReference type="PROSITE" id="PS00086">
    <property type="entry name" value="CYTOCHROME_P450"/>
    <property type="match status" value="1"/>
</dbReference>
<keyword evidence="12" id="KW-1185">Reference proteome</keyword>
<keyword evidence="8 10" id="KW-0503">Monooxygenase</keyword>
<proteinExistence type="inferred from homology"/>
<dbReference type="GO" id="GO:0005506">
    <property type="term" value="F:iron ion binding"/>
    <property type="evidence" value="ECO:0007669"/>
    <property type="project" value="InterPro"/>
</dbReference>
<evidence type="ECO:0000256" key="7">
    <source>
        <dbReference type="ARBA" id="ARBA00023004"/>
    </source>
</evidence>
<dbReference type="STRING" id="670483.S7RM24"/>
<dbReference type="OrthoDB" id="1470350at2759"/>
<accession>S7RM24</accession>
<evidence type="ECO:0000313" key="11">
    <source>
        <dbReference type="EMBL" id="EPQ55440.1"/>
    </source>
</evidence>
<evidence type="ECO:0000256" key="3">
    <source>
        <dbReference type="ARBA" id="ARBA00010617"/>
    </source>
</evidence>
<dbReference type="PANTHER" id="PTHR24305">
    <property type="entry name" value="CYTOCHROME P450"/>
    <property type="match status" value="1"/>
</dbReference>
<dbReference type="PRINTS" id="PR00385">
    <property type="entry name" value="P450"/>
</dbReference>
<dbReference type="PRINTS" id="PR00463">
    <property type="entry name" value="EP450I"/>
</dbReference>
<dbReference type="Pfam" id="PF00067">
    <property type="entry name" value="p450"/>
    <property type="match status" value="1"/>
</dbReference>
<evidence type="ECO:0000256" key="2">
    <source>
        <dbReference type="ARBA" id="ARBA00005179"/>
    </source>
</evidence>
<dbReference type="PANTHER" id="PTHR24305:SF166">
    <property type="entry name" value="CYTOCHROME P450 12A4, MITOCHONDRIAL-RELATED"/>
    <property type="match status" value="1"/>
</dbReference>
<keyword evidence="6 10" id="KW-0560">Oxidoreductase</keyword>
<dbReference type="InterPro" id="IPR001128">
    <property type="entry name" value="Cyt_P450"/>
</dbReference>
<keyword evidence="5 9" id="KW-0479">Metal-binding</keyword>
<dbReference type="EMBL" id="KB469302">
    <property type="protein sequence ID" value="EPQ55440.1"/>
    <property type="molecule type" value="Genomic_DNA"/>
</dbReference>
<dbReference type="RefSeq" id="XP_007866560.1">
    <property type="nucleotide sequence ID" value="XM_007868369.1"/>
</dbReference>
<evidence type="ECO:0000256" key="8">
    <source>
        <dbReference type="ARBA" id="ARBA00023033"/>
    </source>
</evidence>
<dbReference type="eggNOG" id="KOG0157">
    <property type="taxonomic scope" value="Eukaryota"/>
</dbReference>
<feature type="binding site" description="axial binding residue" evidence="9">
    <location>
        <position position="475"/>
    </location>
    <ligand>
        <name>heme</name>
        <dbReference type="ChEBI" id="CHEBI:30413"/>
    </ligand>
    <ligandPart>
        <name>Fe</name>
        <dbReference type="ChEBI" id="CHEBI:18248"/>
    </ligandPart>
</feature>
<dbReference type="GeneID" id="19300167"/>
<dbReference type="KEGG" id="gtr:GLOTRDRAFT_116311"/>
<dbReference type="InterPro" id="IPR002401">
    <property type="entry name" value="Cyt_P450_E_grp-I"/>
</dbReference>
<dbReference type="AlphaFoldDB" id="S7RM24"/>
<dbReference type="GO" id="GO:0004497">
    <property type="term" value="F:monooxygenase activity"/>
    <property type="evidence" value="ECO:0007669"/>
    <property type="project" value="UniProtKB-KW"/>
</dbReference>
<evidence type="ECO:0000256" key="4">
    <source>
        <dbReference type="ARBA" id="ARBA00022617"/>
    </source>
</evidence>
<dbReference type="GO" id="GO:0016705">
    <property type="term" value="F:oxidoreductase activity, acting on paired donors, with incorporation or reduction of molecular oxygen"/>
    <property type="evidence" value="ECO:0007669"/>
    <property type="project" value="InterPro"/>
</dbReference>
<keyword evidence="7 9" id="KW-0408">Iron</keyword>
<evidence type="ECO:0000256" key="10">
    <source>
        <dbReference type="RuleBase" id="RU000461"/>
    </source>
</evidence>
<organism evidence="11 12">
    <name type="scientific">Gloeophyllum trabeum (strain ATCC 11539 / FP-39264 / Madison 617)</name>
    <name type="common">Brown rot fungus</name>
    <dbReference type="NCBI Taxonomy" id="670483"/>
    <lineage>
        <taxon>Eukaryota</taxon>
        <taxon>Fungi</taxon>
        <taxon>Dikarya</taxon>
        <taxon>Basidiomycota</taxon>
        <taxon>Agaricomycotina</taxon>
        <taxon>Agaricomycetes</taxon>
        <taxon>Gloeophyllales</taxon>
        <taxon>Gloeophyllaceae</taxon>
        <taxon>Gloeophyllum</taxon>
    </lineage>
</organism>
<evidence type="ECO:0000313" key="12">
    <source>
        <dbReference type="Proteomes" id="UP000030669"/>
    </source>
</evidence>
<dbReference type="GO" id="GO:0020037">
    <property type="term" value="F:heme binding"/>
    <property type="evidence" value="ECO:0007669"/>
    <property type="project" value="InterPro"/>
</dbReference>
<comment type="cofactor">
    <cofactor evidence="1 9">
        <name>heme</name>
        <dbReference type="ChEBI" id="CHEBI:30413"/>
    </cofactor>
</comment>
<sequence>MDAQLVGVLVISVLLLVLYRRHTKLSIAYVRGPKADSFLFGHLRLLANSPIGQVHYKWQDEFGSVIRYKGFLGKDMLMISDLKALQYILNTAAYKFDRPEAVRQALLTQDGPDLVWSEGEQHKRQRKVMLPAFGGPEAKALYPVFKSKVEHLKTIWKDIISGTDKGTSATINVNQWLSRATLDAIGQAAFDYELGMLDNGENELGKLYQNFSLDTAPSGKIIADAVLDYLPGPVLKFIFETLPFRTFIRLREHRTVTRKVAKQLIDIKGQELLEGRGNRDVFSLLIKANGSEQSKSRLTDEELYAEMSVIFIAGHETTSNSLTWNLYELAKRPVMQRRIREEIREREAVIRARGDTEFSLTDIESLAFFQAFLKETLRMHPVVFALIRRAVKDIVLPLAQPIMDVSGKTRSELVVPKGTDISVPVGCYHRDKTVWGEDADTFNPERWMKGDAVKAASPMGVISNLMNFGSGTRSCIGWRFAMTEMQCFLVELINTFEFGLPAKDMVFHKVGSIVVVPVLASEAGKGAQMPLTISIADRD</sequence>
<dbReference type="InterPro" id="IPR050121">
    <property type="entry name" value="Cytochrome_P450_monoxygenase"/>
</dbReference>
<keyword evidence="4 9" id="KW-0349">Heme</keyword>